<feature type="compositionally biased region" description="Basic and acidic residues" evidence="11">
    <location>
        <begin position="529"/>
        <end position="540"/>
    </location>
</feature>
<dbReference type="Gene3D" id="2.30.29.30">
    <property type="entry name" value="Pleckstrin-homology domain (PH domain)/Phosphotyrosine-binding domain (PTB)"/>
    <property type="match status" value="1"/>
</dbReference>
<dbReference type="InterPro" id="IPR047326">
    <property type="entry name" value="RUN_PLEKHM1"/>
</dbReference>
<dbReference type="InterPro" id="IPR001849">
    <property type="entry name" value="PH_domain"/>
</dbReference>
<feature type="compositionally biased region" description="Basic and acidic residues" evidence="11">
    <location>
        <begin position="589"/>
        <end position="601"/>
    </location>
</feature>
<evidence type="ECO:0000256" key="5">
    <source>
        <dbReference type="ARBA" id="ARBA00022737"/>
    </source>
</evidence>
<dbReference type="SUPFAM" id="SSF140741">
    <property type="entry name" value="RUN domain-like"/>
    <property type="match status" value="1"/>
</dbReference>
<dbReference type="GeneTree" id="ENSGT00940000155111"/>
<dbReference type="GO" id="GO:0005765">
    <property type="term" value="C:lysosomal membrane"/>
    <property type="evidence" value="ECO:0007669"/>
    <property type="project" value="UniProtKB-SubCell"/>
</dbReference>
<evidence type="ECO:0000256" key="8">
    <source>
        <dbReference type="ARBA" id="ARBA00022833"/>
    </source>
</evidence>
<evidence type="ECO:0000256" key="6">
    <source>
        <dbReference type="ARBA" id="ARBA00022753"/>
    </source>
</evidence>
<dbReference type="Proteomes" id="UP000265080">
    <property type="component" value="Chromosome 19"/>
</dbReference>
<evidence type="ECO:0000256" key="9">
    <source>
        <dbReference type="ARBA" id="ARBA00023006"/>
    </source>
</evidence>
<dbReference type="Pfam" id="PF02759">
    <property type="entry name" value="RUN"/>
    <property type="match status" value="1"/>
</dbReference>
<feature type="region of interest" description="Disordered" evidence="11">
    <location>
        <begin position="671"/>
        <end position="696"/>
    </location>
</feature>
<dbReference type="CDD" id="cd00821">
    <property type="entry name" value="PH"/>
    <property type="match status" value="1"/>
</dbReference>
<feature type="domain" description="PH" evidence="12">
    <location>
        <begin position="710"/>
        <end position="801"/>
    </location>
</feature>
<evidence type="ECO:0000256" key="10">
    <source>
        <dbReference type="ARBA" id="ARBA00023228"/>
    </source>
</evidence>
<proteinExistence type="predicted"/>
<dbReference type="Ensembl" id="ENSAPET00000009794.1">
    <property type="protein sequence ID" value="ENSAPEP00000009534.1"/>
    <property type="gene ID" value="ENSAPEG00000006848.1"/>
</dbReference>
<reference evidence="14 15" key="1">
    <citation type="submission" date="2018-03" db="EMBL/GenBank/DDBJ databases">
        <title>Finding Nemo's genes: A chromosome-scale reference assembly of the genome of the orange clownfish Amphiprion percula.</title>
        <authorList>
            <person name="Lehmann R."/>
        </authorList>
    </citation>
    <scope>NUCLEOTIDE SEQUENCE</scope>
</reference>
<evidence type="ECO:0000256" key="2">
    <source>
        <dbReference type="ARBA" id="ARBA00004656"/>
    </source>
</evidence>
<dbReference type="Pfam" id="PF13901">
    <property type="entry name" value="RH_dom"/>
    <property type="match status" value="1"/>
</dbReference>
<dbReference type="AlphaFoldDB" id="A0A3P8SCY1"/>
<keyword evidence="4" id="KW-0479">Metal-binding</keyword>
<dbReference type="InterPro" id="IPR025258">
    <property type="entry name" value="RH_dom"/>
</dbReference>
<feature type="compositionally biased region" description="Basic and acidic residues" evidence="11">
    <location>
        <begin position="509"/>
        <end position="520"/>
    </location>
</feature>
<evidence type="ECO:0000256" key="11">
    <source>
        <dbReference type="SAM" id="MobiDB-lite"/>
    </source>
</evidence>
<feature type="region of interest" description="Disordered" evidence="11">
    <location>
        <begin position="268"/>
        <end position="612"/>
    </location>
</feature>
<evidence type="ECO:0000256" key="4">
    <source>
        <dbReference type="ARBA" id="ARBA00022723"/>
    </source>
</evidence>
<evidence type="ECO:0000313" key="14">
    <source>
        <dbReference type="Ensembl" id="ENSAPEP00000009534.1"/>
    </source>
</evidence>
<evidence type="ECO:0000313" key="15">
    <source>
        <dbReference type="Proteomes" id="UP000265080"/>
    </source>
</evidence>
<dbReference type="PANTHER" id="PTHR12326">
    <property type="entry name" value="PLECKSTRIN HOMOLOGY DOMAIN CONTAINING PROTEIN"/>
    <property type="match status" value="1"/>
</dbReference>
<feature type="domain" description="RUN" evidence="13">
    <location>
        <begin position="42"/>
        <end position="183"/>
    </location>
</feature>
<keyword evidence="9" id="KW-0072">Autophagy</keyword>
<feature type="compositionally biased region" description="Basic and acidic residues" evidence="11">
    <location>
        <begin position="318"/>
        <end position="341"/>
    </location>
</feature>
<feature type="compositionally biased region" description="Basic and acidic residues" evidence="11">
    <location>
        <begin position="569"/>
        <end position="580"/>
    </location>
</feature>
<dbReference type="GO" id="GO:0005770">
    <property type="term" value="C:late endosome"/>
    <property type="evidence" value="ECO:0007669"/>
    <property type="project" value="UniProtKB-SubCell"/>
</dbReference>
<feature type="compositionally biased region" description="Polar residues" evidence="11">
    <location>
        <begin position="342"/>
        <end position="365"/>
    </location>
</feature>
<dbReference type="SMART" id="SM00233">
    <property type="entry name" value="PH"/>
    <property type="match status" value="2"/>
</dbReference>
<keyword evidence="5" id="KW-0677">Repeat</keyword>
<dbReference type="InterPro" id="IPR051366">
    <property type="entry name" value="DEF8"/>
</dbReference>
<accession>A0A3P8SCY1</accession>
<feature type="domain" description="PH" evidence="12">
    <location>
        <begin position="871"/>
        <end position="968"/>
    </location>
</feature>
<dbReference type="SMART" id="SM00593">
    <property type="entry name" value="RUN"/>
    <property type="match status" value="1"/>
</dbReference>
<keyword evidence="6" id="KW-0967">Endosome</keyword>
<keyword evidence="10" id="KW-0458">Lysosome</keyword>
<evidence type="ECO:0000259" key="12">
    <source>
        <dbReference type="PROSITE" id="PS50003"/>
    </source>
</evidence>
<feature type="compositionally biased region" description="Basic and acidic residues" evidence="11">
    <location>
        <begin position="549"/>
        <end position="560"/>
    </location>
</feature>
<dbReference type="PROSITE" id="PS50826">
    <property type="entry name" value="RUN"/>
    <property type="match status" value="1"/>
</dbReference>
<feature type="region of interest" description="Disordered" evidence="11">
    <location>
        <begin position="808"/>
        <end position="861"/>
    </location>
</feature>
<feature type="compositionally biased region" description="Low complexity" evidence="11">
    <location>
        <begin position="269"/>
        <end position="291"/>
    </location>
</feature>
<keyword evidence="3" id="KW-0597">Phosphoprotein</keyword>
<dbReference type="Ensembl" id="ENSAPET00000009772.1">
    <property type="protein sequence ID" value="ENSAPEP00000009512.1"/>
    <property type="gene ID" value="ENSAPEG00000006848.1"/>
</dbReference>
<dbReference type="CDD" id="cd17679">
    <property type="entry name" value="RUN_PLEKHM1"/>
    <property type="match status" value="1"/>
</dbReference>
<organism evidence="14 15">
    <name type="scientific">Amphiprion percula</name>
    <name type="common">Orange clownfish</name>
    <name type="synonym">Lutjanus percula</name>
    <dbReference type="NCBI Taxonomy" id="161767"/>
    <lineage>
        <taxon>Eukaryota</taxon>
        <taxon>Metazoa</taxon>
        <taxon>Chordata</taxon>
        <taxon>Craniata</taxon>
        <taxon>Vertebrata</taxon>
        <taxon>Euteleostomi</taxon>
        <taxon>Actinopterygii</taxon>
        <taxon>Neopterygii</taxon>
        <taxon>Teleostei</taxon>
        <taxon>Neoteleostei</taxon>
        <taxon>Acanthomorphata</taxon>
        <taxon>Ovalentaria</taxon>
        <taxon>Pomacentridae</taxon>
        <taxon>Amphiprion</taxon>
    </lineage>
</organism>
<protein>
    <submittedName>
        <fullName evidence="14">Pleckstrin homology domain containing, family M (with RUN domain) member 1</fullName>
    </submittedName>
</protein>
<dbReference type="Gene3D" id="1.20.58.900">
    <property type="match status" value="1"/>
</dbReference>
<evidence type="ECO:0000256" key="3">
    <source>
        <dbReference type="ARBA" id="ARBA00022553"/>
    </source>
</evidence>
<evidence type="ECO:0000256" key="1">
    <source>
        <dbReference type="ARBA" id="ARBA00004603"/>
    </source>
</evidence>
<feature type="compositionally biased region" description="Low complexity" evidence="11">
    <location>
        <begin position="830"/>
        <end position="839"/>
    </location>
</feature>
<dbReference type="InterPro" id="IPR011993">
    <property type="entry name" value="PH-like_dom_sf"/>
</dbReference>
<dbReference type="GO" id="GO:0006914">
    <property type="term" value="P:autophagy"/>
    <property type="evidence" value="ECO:0007669"/>
    <property type="project" value="UniProtKB-KW"/>
</dbReference>
<sequence length="1251" mass="137750">MLATQTPDMPPEATDVKQIKEKLAQSLKALQKRYVTSDAVVTSEDGDANLLCCALEAIFIHGIKAKFIRSEAGGRNRKPDRGGLPQPFFWSLLKTVTHRDVITELEKISFVSTDVGRCRAWLRLALNHGLLECYLASLFREDSKLQAHYQPSALLLNAEEREVLLSYLQGLASLTFSLSYKSAVLNEWTTTPLALAGLCPLSQADLLNLPLNRGDHSTSRSICKEVWDTASQSSGSSDALDLQRGCPVSLGKSSGVFQSGRTGLHSSNLSLDTTGSSQLSSSLSSDSLLQGQDPRSPTAEQWSSCDLETPINVSIRRPQKDSLTDFRESGHCSQDSMHEDSFVSSSGPDQFSENIFSGSDSETQGPPTPSQDPMDLLPNSASEPPLTSPELLSSDEPPEVWNGSSSDKLSSDKLSSDVLSSDKLSSDKLSSDKLSSDRLSSDVLSSDVLSSDKLSSDKLSSDRLSSDVLSSDELSSDRLSSDKLSSDKLSSDKLSSDRLSSDVLSSDKLSSDRLSSDKLSSDVLSSDKLSSDRLSSDKLSSDVLSSDKLSSDKLSSDRLSSDVLSSDKLSSDRLSSDKLSSDVLSSDKLSSDKLSSDKFSSDGEPVEETPLAGVQEIQEEMQTEINTSGTPGHQSVHRSTSILSRKLSSDSLSHSHSWISEDDIYKPHLEEVSDSDEVPPAALPAETKAPQSPPSVVHRRQIGLSNPFRGLLKLGHLERRGAMGMWKDYYCELSPFEFRLYSNSEERTCYDNCSLLRCEDARITSSEGRFELVFPGKRVSLRAANRGEAEDWVDRIVEAVNKCRPASRTDEQWEVLQPTSENGVNDRLVSSPSSAPSSPERGLTSSDMNGGPETPPLQDMDWTRTADLETDSIKEAVLYFSTDPEARTWSPLVFSLSLESLKGFRVQNGRKLLRLTFPIEDIRDIVPDVSLGGPAFFKLLTIRETLRIRAENQEEARSWRALIRGALDSYLESGEDGGSDGPAAAQLELSGNLLRLVQHRLKEDGVLLAHLCTVPSEKGLDAQNFKCAGCPQQIGPSQGRSRLCEFSGQYYCESCHGGETSIIPSRMLHNWDLTQREVSKKAVWLLVQVQHEPLLNLEQLNPELVRHSESMCQIHSLRERLRLLGDYLLTCRSGASRSLQARLGQRTYLMESTHLYSVMDLRQIAEGHFAAFLLTLLDFASSHVFHCDLCTQRGFICQVCHSSDIIFPFQFGSTTRCKDCKAVFHLSCKTAGLPCPRCQRMKKYLERDLQD</sequence>
<dbReference type="InterPro" id="IPR037213">
    <property type="entry name" value="Run_dom_sf"/>
</dbReference>
<dbReference type="GO" id="GO:0008270">
    <property type="term" value="F:zinc ion binding"/>
    <property type="evidence" value="ECO:0007669"/>
    <property type="project" value="UniProtKB-KW"/>
</dbReference>
<feature type="compositionally biased region" description="Basic and acidic residues" evidence="11">
    <location>
        <begin position="475"/>
        <end position="500"/>
    </location>
</feature>
<dbReference type="SMART" id="SM01175">
    <property type="entry name" value="DUF4206"/>
    <property type="match status" value="1"/>
</dbReference>
<dbReference type="SUPFAM" id="SSF50729">
    <property type="entry name" value="PH domain-like"/>
    <property type="match status" value="2"/>
</dbReference>
<evidence type="ECO:0000256" key="7">
    <source>
        <dbReference type="ARBA" id="ARBA00022771"/>
    </source>
</evidence>
<evidence type="ECO:0000259" key="13">
    <source>
        <dbReference type="PROSITE" id="PS50826"/>
    </source>
</evidence>
<reference evidence="14" key="2">
    <citation type="submission" date="2025-05" db="UniProtKB">
        <authorList>
            <consortium name="Ensembl"/>
        </authorList>
    </citation>
    <scope>IDENTIFICATION</scope>
</reference>
<dbReference type="InterPro" id="IPR004012">
    <property type="entry name" value="Run_dom"/>
</dbReference>
<feature type="compositionally biased region" description="Low complexity" evidence="11">
    <location>
        <begin position="441"/>
        <end position="453"/>
    </location>
</feature>
<keyword evidence="8" id="KW-0862">Zinc</keyword>
<dbReference type="STRING" id="161767.ENSAPEP00000009512"/>
<feature type="compositionally biased region" description="Basic and acidic residues" evidence="11">
    <location>
        <begin position="454"/>
        <end position="465"/>
    </location>
</feature>
<dbReference type="PROSITE" id="PS50003">
    <property type="entry name" value="PH_DOMAIN"/>
    <property type="match status" value="2"/>
</dbReference>
<name>A0A3P8SCY1_AMPPE</name>
<keyword evidence="15" id="KW-1185">Reference proteome</keyword>
<comment type="subcellular location">
    <subcellularLocation>
        <location evidence="1">Late endosome</location>
    </subcellularLocation>
    <subcellularLocation>
        <location evidence="2">Lysosome membrane</location>
    </subcellularLocation>
</comment>
<feature type="compositionally biased region" description="Basic and acidic residues" evidence="11">
    <location>
        <begin position="424"/>
        <end position="440"/>
    </location>
</feature>
<keyword evidence="7" id="KW-0863">Zinc-finger</keyword>
<dbReference type="PANTHER" id="PTHR12326:SF5">
    <property type="entry name" value="PLECKSTRIN HOMOLOGY DOMAIN-CONTAINING FAMILY M MEMBER 1"/>
    <property type="match status" value="1"/>
</dbReference>
<feature type="compositionally biased region" description="Polar residues" evidence="11">
    <location>
        <begin position="293"/>
        <end position="306"/>
    </location>
</feature>